<dbReference type="NCBIfam" id="NF002288">
    <property type="entry name" value="PRK01212.1-4"/>
    <property type="match status" value="1"/>
</dbReference>
<dbReference type="PANTHER" id="PTHR20861:SF1">
    <property type="entry name" value="HOMOSERINE KINASE"/>
    <property type="match status" value="1"/>
</dbReference>
<dbReference type="SUPFAM" id="SSF53850">
    <property type="entry name" value="Periplasmic binding protein-like II"/>
    <property type="match status" value="1"/>
</dbReference>
<feature type="transmembrane region" description="Helical" evidence="17">
    <location>
        <begin position="751"/>
        <end position="770"/>
    </location>
</feature>
<dbReference type="EC" id="2.7.1.39" evidence="4"/>
<keyword evidence="9" id="KW-0791">Threonine biosynthesis</keyword>
<dbReference type="GO" id="GO:0009088">
    <property type="term" value="P:threonine biosynthetic process"/>
    <property type="evidence" value="ECO:0007669"/>
    <property type="project" value="UniProtKB-UniPathway"/>
</dbReference>
<organism evidence="20 21">
    <name type="scientific">Camellia sinensis</name>
    <name type="common">Tea plant</name>
    <name type="synonym">Thea sinensis</name>
    <dbReference type="NCBI Taxonomy" id="4442"/>
    <lineage>
        <taxon>Eukaryota</taxon>
        <taxon>Viridiplantae</taxon>
        <taxon>Streptophyta</taxon>
        <taxon>Embryophyta</taxon>
        <taxon>Tracheophyta</taxon>
        <taxon>Spermatophyta</taxon>
        <taxon>Magnoliopsida</taxon>
        <taxon>eudicotyledons</taxon>
        <taxon>Gunneridae</taxon>
        <taxon>Pentapetalae</taxon>
        <taxon>asterids</taxon>
        <taxon>Ericales</taxon>
        <taxon>Theaceae</taxon>
        <taxon>Camellia</taxon>
    </lineage>
</organism>
<comment type="pathway">
    <text evidence="2">Amino-acid biosynthesis; L-threonine biosynthesis; L-threonine from L-aspartate: step 4/5.</text>
</comment>
<feature type="compositionally biased region" description="Basic and acidic residues" evidence="16">
    <location>
        <begin position="835"/>
        <end position="856"/>
    </location>
</feature>
<dbReference type="InterPro" id="IPR044440">
    <property type="entry name" value="GABAb_receptor_plant_PBP1"/>
</dbReference>
<evidence type="ECO:0000256" key="5">
    <source>
        <dbReference type="ARBA" id="ARBA00017858"/>
    </source>
</evidence>
<evidence type="ECO:0000256" key="9">
    <source>
        <dbReference type="ARBA" id="ARBA00022697"/>
    </source>
</evidence>
<dbReference type="HAMAP" id="MF_00384">
    <property type="entry name" value="Homoser_kinase"/>
    <property type="match status" value="1"/>
</dbReference>
<dbReference type="InterPro" id="IPR001638">
    <property type="entry name" value="Solute-binding_3/MltF_N"/>
</dbReference>
<reference evidence="20 21" key="2">
    <citation type="submission" date="2020-07" db="EMBL/GenBank/DDBJ databases">
        <title>Genome assembly of wild tea tree DASZ reveals pedigree and selection history of tea varieties.</title>
        <authorList>
            <person name="Zhang W."/>
        </authorList>
    </citation>
    <scope>NUCLEOTIDE SEQUENCE [LARGE SCALE GENOMIC DNA]</scope>
    <source>
        <strain evidence="21">cv. G240</strain>
        <tissue evidence="20">Leaf</tissue>
    </source>
</reference>
<dbReference type="SUPFAM" id="SSF53822">
    <property type="entry name" value="Periplasmic binding protein-like I"/>
    <property type="match status" value="1"/>
</dbReference>
<feature type="signal peptide" evidence="18">
    <location>
        <begin position="1"/>
        <end position="19"/>
    </location>
</feature>
<keyword evidence="21" id="KW-1185">Reference proteome</keyword>
<evidence type="ECO:0000256" key="14">
    <source>
        <dbReference type="ARBA" id="ARBA00023136"/>
    </source>
</evidence>
<dbReference type="EMBL" id="JACBKZ010000007">
    <property type="protein sequence ID" value="KAF5947078.1"/>
    <property type="molecule type" value="Genomic_DNA"/>
</dbReference>
<dbReference type="GO" id="GO:0016020">
    <property type="term" value="C:membrane"/>
    <property type="evidence" value="ECO:0007669"/>
    <property type="project" value="UniProtKB-SubCell"/>
</dbReference>
<keyword evidence="7" id="KW-0808">Transferase</keyword>
<evidence type="ECO:0000256" key="12">
    <source>
        <dbReference type="ARBA" id="ARBA00022840"/>
    </source>
</evidence>
<comment type="similarity">
    <text evidence="3">Belongs to the GHMP kinase family. Homoserine kinase subfamily.</text>
</comment>
<evidence type="ECO:0000256" key="13">
    <source>
        <dbReference type="ARBA" id="ARBA00022989"/>
    </source>
</evidence>
<dbReference type="AlphaFoldDB" id="A0A7J7H5U5"/>
<dbReference type="InterPro" id="IPR020568">
    <property type="entry name" value="Ribosomal_Su5_D2-typ_SF"/>
</dbReference>
<protein>
    <recommendedName>
        <fullName evidence="5">Homoserine kinase</fullName>
        <ecNumber evidence="4">2.7.1.39</ecNumber>
    </recommendedName>
</protein>
<dbReference type="NCBIfam" id="TIGR00191">
    <property type="entry name" value="thrB"/>
    <property type="match status" value="1"/>
</dbReference>
<dbReference type="Gene3D" id="3.30.70.890">
    <property type="entry name" value="GHMP kinase, C-terminal domain"/>
    <property type="match status" value="1"/>
</dbReference>
<evidence type="ECO:0000256" key="4">
    <source>
        <dbReference type="ARBA" id="ARBA00012078"/>
    </source>
</evidence>
<dbReference type="Pfam" id="PF00288">
    <property type="entry name" value="GHMP_kinases_N"/>
    <property type="match status" value="1"/>
</dbReference>
<feature type="region of interest" description="Disordered" evidence="16">
    <location>
        <begin position="817"/>
        <end position="862"/>
    </location>
</feature>
<dbReference type="GO" id="GO:0004413">
    <property type="term" value="F:homoserine kinase activity"/>
    <property type="evidence" value="ECO:0007669"/>
    <property type="project" value="UniProtKB-EC"/>
</dbReference>
<evidence type="ECO:0000256" key="17">
    <source>
        <dbReference type="SAM" id="Phobius"/>
    </source>
</evidence>
<evidence type="ECO:0000256" key="11">
    <source>
        <dbReference type="ARBA" id="ARBA00022777"/>
    </source>
</evidence>
<evidence type="ECO:0000256" key="10">
    <source>
        <dbReference type="ARBA" id="ARBA00022741"/>
    </source>
</evidence>
<dbReference type="InterPro" id="IPR000870">
    <property type="entry name" value="Homoserine_kinase"/>
</dbReference>
<dbReference type="FunFam" id="3.40.190.10:FF:000175">
    <property type="entry name" value="Glutamate receptor"/>
    <property type="match status" value="1"/>
</dbReference>
<evidence type="ECO:0000256" key="1">
    <source>
        <dbReference type="ARBA" id="ARBA00004370"/>
    </source>
</evidence>
<dbReference type="SUPFAM" id="SSF54211">
    <property type="entry name" value="Ribosomal protein S5 domain 2-like"/>
    <property type="match status" value="1"/>
</dbReference>
<feature type="transmembrane region" description="Helical" evidence="17">
    <location>
        <begin position="593"/>
        <end position="612"/>
    </location>
</feature>
<dbReference type="SUPFAM" id="SSF55060">
    <property type="entry name" value="GHMP Kinase, C-terminal domain"/>
    <property type="match status" value="1"/>
</dbReference>
<dbReference type="UniPathway" id="UPA00050">
    <property type="reaction ID" value="UER00064"/>
</dbReference>
<comment type="subcellular location">
    <subcellularLocation>
        <location evidence="1">Membrane</location>
    </subcellularLocation>
</comment>
<evidence type="ECO:0000256" key="7">
    <source>
        <dbReference type="ARBA" id="ARBA00022679"/>
    </source>
</evidence>
<dbReference type="InterPro" id="IPR013750">
    <property type="entry name" value="GHMP_kinase_C_dom"/>
</dbReference>
<dbReference type="SMART" id="SM00079">
    <property type="entry name" value="PBPe"/>
    <property type="match status" value="1"/>
</dbReference>
<dbReference type="GO" id="GO:0015276">
    <property type="term" value="F:ligand-gated monoatomic ion channel activity"/>
    <property type="evidence" value="ECO:0007669"/>
    <property type="project" value="InterPro"/>
</dbReference>
<keyword evidence="10" id="KW-0547">Nucleotide-binding</keyword>
<name>A0A7J7H5U5_CAMSI</name>
<evidence type="ECO:0000313" key="21">
    <source>
        <dbReference type="Proteomes" id="UP000593564"/>
    </source>
</evidence>
<dbReference type="Pfam" id="PF00497">
    <property type="entry name" value="SBP_bac_3"/>
    <property type="match status" value="1"/>
</dbReference>
<dbReference type="CDD" id="cd13686">
    <property type="entry name" value="GluR_Plant"/>
    <property type="match status" value="1"/>
</dbReference>
<evidence type="ECO:0000256" key="8">
    <source>
        <dbReference type="ARBA" id="ARBA00022692"/>
    </source>
</evidence>
<dbReference type="InterPro" id="IPR006204">
    <property type="entry name" value="GHMP_kinase_N_dom"/>
</dbReference>
<dbReference type="FunFam" id="3.40.190.10:FF:000054">
    <property type="entry name" value="Glutamate receptor"/>
    <property type="match status" value="1"/>
</dbReference>
<dbReference type="Pfam" id="PF08544">
    <property type="entry name" value="GHMP_kinases_C"/>
    <property type="match status" value="1"/>
</dbReference>
<dbReference type="InterPro" id="IPR001320">
    <property type="entry name" value="Iontro_rcpt_C"/>
</dbReference>
<evidence type="ECO:0000256" key="3">
    <source>
        <dbReference type="ARBA" id="ARBA00007370"/>
    </source>
</evidence>
<dbReference type="PROSITE" id="PS00627">
    <property type="entry name" value="GHMP_KINASES_ATP"/>
    <property type="match status" value="1"/>
</dbReference>
<dbReference type="GO" id="GO:0005524">
    <property type="term" value="F:ATP binding"/>
    <property type="evidence" value="ECO:0007669"/>
    <property type="project" value="UniProtKB-KW"/>
</dbReference>
<reference evidence="21" key="1">
    <citation type="journal article" date="2020" name="Nat. Commun.">
        <title>Genome assembly of wild tea tree DASZ reveals pedigree and selection history of tea varieties.</title>
        <authorList>
            <person name="Zhang W."/>
            <person name="Zhang Y."/>
            <person name="Qiu H."/>
            <person name="Guo Y."/>
            <person name="Wan H."/>
            <person name="Zhang X."/>
            <person name="Scossa F."/>
            <person name="Alseekh S."/>
            <person name="Zhang Q."/>
            <person name="Wang P."/>
            <person name="Xu L."/>
            <person name="Schmidt M.H."/>
            <person name="Jia X."/>
            <person name="Li D."/>
            <person name="Zhu A."/>
            <person name="Guo F."/>
            <person name="Chen W."/>
            <person name="Ni D."/>
            <person name="Usadel B."/>
            <person name="Fernie A.R."/>
            <person name="Wen W."/>
        </authorList>
    </citation>
    <scope>NUCLEOTIDE SEQUENCE [LARGE SCALE GENOMIC DNA]</scope>
    <source>
        <strain evidence="21">cv. G240</strain>
    </source>
</reference>
<dbReference type="InterPro" id="IPR036554">
    <property type="entry name" value="GHMP_kinase_C_sf"/>
</dbReference>
<evidence type="ECO:0000313" key="20">
    <source>
        <dbReference type="EMBL" id="KAF5947078.1"/>
    </source>
</evidence>
<keyword evidence="8 17" id="KW-0812">Transmembrane</keyword>
<keyword evidence="18" id="KW-0732">Signal</keyword>
<accession>A0A7J7H5U5</accession>
<keyword evidence="6" id="KW-0028">Amino-acid biosynthesis</keyword>
<proteinExistence type="inferred from homology"/>
<feature type="domain" description="Ionotropic glutamate receptor C-terminal" evidence="19">
    <location>
        <begin position="473"/>
        <end position="730"/>
    </location>
</feature>
<dbReference type="Pfam" id="PF01094">
    <property type="entry name" value="ANF_receptor"/>
    <property type="match status" value="1"/>
</dbReference>
<keyword evidence="14 17" id="KW-0472">Membrane</keyword>
<keyword evidence="12" id="KW-0067">ATP-binding</keyword>
<keyword evidence="13 17" id="KW-1133">Transmembrane helix</keyword>
<dbReference type="CDD" id="cd19990">
    <property type="entry name" value="PBP1_GABAb_receptor_plant"/>
    <property type="match status" value="1"/>
</dbReference>
<dbReference type="InterPro" id="IPR001828">
    <property type="entry name" value="ANF_lig-bd_rcpt"/>
</dbReference>
<dbReference type="Proteomes" id="UP000593564">
    <property type="component" value="Unassembled WGS sequence"/>
</dbReference>
<evidence type="ECO:0000259" key="19">
    <source>
        <dbReference type="SMART" id="SM00079"/>
    </source>
</evidence>
<dbReference type="PANTHER" id="PTHR20861">
    <property type="entry name" value="HOMOSERINE/4-DIPHOSPHOCYTIDYL-2-C-METHYL-D-ERYTHRITOL KINASE"/>
    <property type="match status" value="1"/>
</dbReference>
<gene>
    <name evidence="20" type="ORF">HYC85_017306</name>
</gene>
<dbReference type="InterPro" id="IPR028082">
    <property type="entry name" value="Peripla_BP_I"/>
</dbReference>
<dbReference type="Gene3D" id="3.30.230.10">
    <property type="match status" value="1"/>
</dbReference>
<evidence type="ECO:0000256" key="18">
    <source>
        <dbReference type="SAM" id="SignalP"/>
    </source>
</evidence>
<comment type="catalytic activity">
    <reaction evidence="15">
        <text>L-homoserine + ATP = O-phospho-L-homoserine + ADP + H(+)</text>
        <dbReference type="Rhea" id="RHEA:13985"/>
        <dbReference type="ChEBI" id="CHEBI:15378"/>
        <dbReference type="ChEBI" id="CHEBI:30616"/>
        <dbReference type="ChEBI" id="CHEBI:57476"/>
        <dbReference type="ChEBI" id="CHEBI:57590"/>
        <dbReference type="ChEBI" id="CHEBI:456216"/>
        <dbReference type="EC" id="2.7.1.39"/>
    </reaction>
    <physiologicalReaction direction="left-to-right" evidence="15">
        <dbReference type="Rhea" id="RHEA:13986"/>
    </physiologicalReaction>
</comment>
<dbReference type="Gene3D" id="3.40.190.10">
    <property type="entry name" value="Periplasmic binding protein-like II"/>
    <property type="match status" value="3"/>
</dbReference>
<dbReference type="InterPro" id="IPR006203">
    <property type="entry name" value="GHMP_knse_ATP-bd_CS"/>
</dbReference>
<evidence type="ECO:0000256" key="2">
    <source>
        <dbReference type="ARBA" id="ARBA00005015"/>
    </source>
</evidence>
<dbReference type="InterPro" id="IPR014721">
    <property type="entry name" value="Ribsml_uS5_D2-typ_fold_subgr"/>
</dbReference>
<dbReference type="PRINTS" id="PR00958">
    <property type="entry name" value="HOMSERKINASE"/>
</dbReference>
<sequence>MSLAWLLLLLLMLHMPILFNVRTFSEAVSKPPDVVNIGAIFTFKTINGKVARIAMNAAVEDINSDSSILGGKKLAISMHDSNFSGFLGIIGALQYMATDTVAIIGPQSSVMAPVLSHLANELQVPLLSFTALDPTLSPLQYPYFIQTAPNDLYLMTAIADMVSYFGYKEITVVFSDDDQSRNGISALGDQLADRRCKISYKATLPPDPLATRDDVKNELVKVRLMESRVIVLHTYTITGLLVFDVAQSLGMMDSGYVWIATTWLSSVLDSKSPVSPKIAKSIQGVLTFRLHTPDSERKRNFSSRWNQLSNGSVDLNAYGLYAYDTVWMIAKAVRAFLDHGGTISFSNDSNLSGLIGGGALNLSALSIFDGGKQLLNNILQTNMTGLTGPIGFNPDRSKIHPSYDVINVIGTGFRQIGYWSNYSGLSVVSPEVLYTKSPNRSSSNQQLYSVVWPGDATTQPRGWVFPNNGRQLRIGVPNRVSYQDIVSLGKGTDTVQGYCIDIFLAAIKLLPYGVPYKFIPFGDGHKNPNYNELVNMITSNAFDAVVGDVAIVTNRTRSADFTQPYIKSGLIIVAPIRKWKSSAWAFLKPFTPLMWVVTASFFLIVGAVVWILEHRINDEFRGPPKKQLVTILCDELNIAKSRLVALRSPEEYAMALKNRTVAAVVDERPYIDIFLSTYCKFSIVGQEFTKTGWGFAFPRDSPLAIDMSNAILTLSETGELQKIHDKWLNKKVCGSQTSQLESNNQRNLQSFWGLFVICGIACSISLLVYFCSMLHKFSRYFPESDDEPSSSSRSGSSRSAKVQRFLSFVDEKESASKSKLKRKRTDVSSNSASGRELESVNGSERRTEIGNSERGEIGNSEELTESTHTLSLSPTACAFVCVYCESVIMAICCYESAASKLISISTSPPTNPSKPNTCFFSVSQTLRLRCNLSLPSKTLVTEPQPLFTSVKSFAPATVANLGPGFDFLGCAVDGIGDFVTLRLDPQVHPGEISISDINGNSSTKLSKNPLWNCAGIAAIAVMKMLNIRSVGLSLSLHKGLPLGSGLGSSAASAAAAAVAVNEMFGGPLSVSDLVLAGLESESKVSGYHADNVAPAIMGGFVLIRSYDPLELIRLNFPNEKDLFFVLVTPEFEAPTKKMRAALPTEITMSHHVWNCSQAGALVASVLQGDLKGLGRALSSDKIVEPRRAPLIPGMEAVKKAAMEAGAFGCTISGAGPTAVAVIDDEERGREIGDRMIEAFIKEGNLKASAMVNRLDRVGA</sequence>
<dbReference type="Gene3D" id="3.40.50.2300">
    <property type="match status" value="2"/>
</dbReference>
<comment type="caution">
    <text evidence="20">The sequence shown here is derived from an EMBL/GenBank/DDBJ whole genome shotgun (WGS) entry which is preliminary data.</text>
</comment>
<keyword evidence="11" id="KW-0418">Kinase</keyword>
<evidence type="ECO:0000256" key="6">
    <source>
        <dbReference type="ARBA" id="ARBA00022605"/>
    </source>
</evidence>
<feature type="chain" id="PRO_5029679856" description="Homoserine kinase" evidence="18">
    <location>
        <begin position="20"/>
        <end position="1259"/>
    </location>
</feature>
<evidence type="ECO:0000256" key="15">
    <source>
        <dbReference type="ARBA" id="ARBA00049913"/>
    </source>
</evidence>
<evidence type="ECO:0000256" key="16">
    <source>
        <dbReference type="SAM" id="MobiDB-lite"/>
    </source>
</evidence>
<dbReference type="FunFam" id="3.40.50.2300:FF:000081">
    <property type="entry name" value="Glutamate receptor"/>
    <property type="match status" value="1"/>
</dbReference>